<feature type="compositionally biased region" description="Polar residues" evidence="1">
    <location>
        <begin position="89"/>
        <end position="99"/>
    </location>
</feature>
<evidence type="ECO:0000256" key="1">
    <source>
        <dbReference type="SAM" id="MobiDB-lite"/>
    </source>
</evidence>
<evidence type="ECO:0000313" key="2">
    <source>
        <dbReference type="EMBL" id="KAK0447028.1"/>
    </source>
</evidence>
<feature type="compositionally biased region" description="Basic residues" evidence="1">
    <location>
        <begin position="328"/>
        <end position="342"/>
    </location>
</feature>
<name>A0AA39JUW2_ARMTA</name>
<organism evidence="2 3">
    <name type="scientific">Armillaria tabescens</name>
    <name type="common">Ringless honey mushroom</name>
    <name type="synonym">Agaricus tabescens</name>
    <dbReference type="NCBI Taxonomy" id="1929756"/>
    <lineage>
        <taxon>Eukaryota</taxon>
        <taxon>Fungi</taxon>
        <taxon>Dikarya</taxon>
        <taxon>Basidiomycota</taxon>
        <taxon>Agaricomycotina</taxon>
        <taxon>Agaricomycetes</taxon>
        <taxon>Agaricomycetidae</taxon>
        <taxon>Agaricales</taxon>
        <taxon>Marasmiineae</taxon>
        <taxon>Physalacriaceae</taxon>
        <taxon>Desarmillaria</taxon>
    </lineage>
</organism>
<sequence>MTDKCALDANGNLKSPSKINFIMMQMTTCPWQDLKLLRSPKYQSLDGTVTDQPSPVTVPWLYGRIPYTVRTTEEEDAMSHPYQLPPKTLSESTSVNPSAGSDCDPEIDINWVLYSPGHPFDCVLVTSMKKQQMALPFGHLRAFFKILLRREAQRAMEPERIRFWKPKENLSIFQVSQGWTANLSNLSDIATELPLPAKFRLVAPKQSAVDDGSGNVHVIVTINPKLNLIEEEGSECRQAAAPPPLFPNPIYKEPQNSTLHEPQLEVAEPQANAQEQAPIPQIVDDLYVADENVPIDTTAQSTAAACIYNTTSANTENGTASAATSSARNHHKRREKEKKPRKVKLEKNRLRHERNVLRAARHTLRIEAPPGVQIILPEKVPPHNRKEMDLEKARIMNEVNSSENQVIFLEPNKTFPGLAGSPPSCSVCKEPVQGLPAAGILGFKRICFGGFKAFRIVPGESTYDADERNEKTLKDRVLKRSSYYHWSCFKDIQKKHYPEKPPLRHVSVDSQNWEKVLNDIKVSTGGKEGEDGSKEATSSQTAI</sequence>
<dbReference type="GeneID" id="85363910"/>
<dbReference type="AlphaFoldDB" id="A0AA39JUW2"/>
<feature type="region of interest" description="Disordered" evidence="1">
    <location>
        <begin position="314"/>
        <end position="342"/>
    </location>
</feature>
<feature type="compositionally biased region" description="Polar residues" evidence="1">
    <location>
        <begin position="314"/>
        <end position="327"/>
    </location>
</feature>
<feature type="region of interest" description="Disordered" evidence="1">
    <location>
        <begin position="76"/>
        <end position="99"/>
    </location>
</feature>
<dbReference type="EMBL" id="JAUEPS010000045">
    <property type="protein sequence ID" value="KAK0447028.1"/>
    <property type="molecule type" value="Genomic_DNA"/>
</dbReference>
<dbReference type="RefSeq" id="XP_060326053.1">
    <property type="nucleotide sequence ID" value="XM_060480362.1"/>
</dbReference>
<protein>
    <submittedName>
        <fullName evidence="2">Uncharacterized protein</fullName>
    </submittedName>
</protein>
<gene>
    <name evidence="2" type="ORF">EV420DRAFT_1751269</name>
</gene>
<evidence type="ECO:0000313" key="3">
    <source>
        <dbReference type="Proteomes" id="UP001175211"/>
    </source>
</evidence>
<reference evidence="2" key="1">
    <citation type="submission" date="2023-06" db="EMBL/GenBank/DDBJ databases">
        <authorList>
            <consortium name="Lawrence Berkeley National Laboratory"/>
            <person name="Ahrendt S."/>
            <person name="Sahu N."/>
            <person name="Indic B."/>
            <person name="Wong-Bajracharya J."/>
            <person name="Merenyi Z."/>
            <person name="Ke H.-M."/>
            <person name="Monk M."/>
            <person name="Kocsube S."/>
            <person name="Drula E."/>
            <person name="Lipzen A."/>
            <person name="Balint B."/>
            <person name="Henrissat B."/>
            <person name="Andreopoulos B."/>
            <person name="Martin F.M."/>
            <person name="Harder C.B."/>
            <person name="Rigling D."/>
            <person name="Ford K.L."/>
            <person name="Foster G.D."/>
            <person name="Pangilinan J."/>
            <person name="Papanicolaou A."/>
            <person name="Barry K."/>
            <person name="LaButti K."/>
            <person name="Viragh M."/>
            <person name="Koriabine M."/>
            <person name="Yan M."/>
            <person name="Riley R."/>
            <person name="Champramary S."/>
            <person name="Plett K.L."/>
            <person name="Tsai I.J."/>
            <person name="Slot J."/>
            <person name="Sipos G."/>
            <person name="Plett J."/>
            <person name="Nagy L.G."/>
            <person name="Grigoriev I.V."/>
        </authorList>
    </citation>
    <scope>NUCLEOTIDE SEQUENCE</scope>
    <source>
        <strain evidence="2">CCBAS 213</strain>
    </source>
</reference>
<keyword evidence="3" id="KW-1185">Reference proteome</keyword>
<dbReference type="Proteomes" id="UP001175211">
    <property type="component" value="Unassembled WGS sequence"/>
</dbReference>
<accession>A0AA39JUW2</accession>
<feature type="region of interest" description="Disordered" evidence="1">
    <location>
        <begin position="520"/>
        <end position="543"/>
    </location>
</feature>
<proteinExistence type="predicted"/>
<comment type="caution">
    <text evidence="2">The sequence shown here is derived from an EMBL/GenBank/DDBJ whole genome shotgun (WGS) entry which is preliminary data.</text>
</comment>